<dbReference type="InterPro" id="IPR015947">
    <property type="entry name" value="PUA-like_sf"/>
</dbReference>
<feature type="region of interest" description="Disordered" evidence="1">
    <location>
        <begin position="39"/>
        <end position="92"/>
    </location>
</feature>
<dbReference type="Proteomes" id="UP000291343">
    <property type="component" value="Unassembled WGS sequence"/>
</dbReference>
<accession>A0A482XSB3</accession>
<dbReference type="Pfam" id="PF06221">
    <property type="entry name" value="zf-C2HC5"/>
    <property type="match status" value="1"/>
</dbReference>
<dbReference type="InterPro" id="IPR056994">
    <property type="entry name" value="TRI4_N"/>
</dbReference>
<dbReference type="GO" id="GO:0005634">
    <property type="term" value="C:nucleus"/>
    <property type="evidence" value="ECO:0007669"/>
    <property type="project" value="InterPro"/>
</dbReference>
<dbReference type="InterPro" id="IPR009349">
    <property type="entry name" value="TRIP4/RQT4_C2HC5_Znf"/>
</dbReference>
<proteinExistence type="predicted"/>
<dbReference type="InterPro" id="IPR007374">
    <property type="entry name" value="ASCH_domain"/>
</dbReference>
<dbReference type="PANTHER" id="PTHR12963:SF4">
    <property type="entry name" value="ACTIVATING SIGNAL COINTEGRATOR 1"/>
    <property type="match status" value="1"/>
</dbReference>
<gene>
    <name evidence="3" type="ORF">LSTR_LSTR007525</name>
</gene>
<dbReference type="GO" id="GO:0180022">
    <property type="term" value="C:RQC-trigger complex"/>
    <property type="evidence" value="ECO:0007669"/>
    <property type="project" value="InterPro"/>
</dbReference>
<dbReference type="AlphaFoldDB" id="A0A482XSB3"/>
<dbReference type="GO" id="GO:0072344">
    <property type="term" value="P:rescue of stalled ribosome"/>
    <property type="evidence" value="ECO:0007669"/>
    <property type="project" value="InterPro"/>
</dbReference>
<keyword evidence="4" id="KW-1185">Reference proteome</keyword>
<dbReference type="GO" id="GO:0008270">
    <property type="term" value="F:zinc ion binding"/>
    <property type="evidence" value="ECO:0007669"/>
    <property type="project" value="InterPro"/>
</dbReference>
<evidence type="ECO:0000256" key="1">
    <source>
        <dbReference type="SAM" id="MobiDB-lite"/>
    </source>
</evidence>
<dbReference type="STRING" id="195883.A0A482XSB3"/>
<dbReference type="FunCoup" id="A0A482XSB3">
    <property type="interactions" value="1041"/>
</dbReference>
<dbReference type="InParanoid" id="A0A482XSB3"/>
<dbReference type="EMBL" id="QKKF02002514">
    <property type="protein sequence ID" value="RZF48358.1"/>
    <property type="molecule type" value="Genomic_DNA"/>
</dbReference>
<dbReference type="SMART" id="SM01022">
    <property type="entry name" value="ASCH"/>
    <property type="match status" value="1"/>
</dbReference>
<dbReference type="OrthoDB" id="338816at2759"/>
<dbReference type="Pfam" id="PF23135">
    <property type="entry name" value="TRI4_N"/>
    <property type="match status" value="1"/>
</dbReference>
<name>A0A482XSB3_LAOST</name>
<evidence type="ECO:0000259" key="2">
    <source>
        <dbReference type="SMART" id="SM01022"/>
    </source>
</evidence>
<dbReference type="FunFam" id="2.30.130.30:FF:000006">
    <property type="entry name" value="Putative_zinc_finger_motif_-_C2HC5-type /ASCH_domain_containing_protein_-_putative"/>
    <property type="match status" value="1"/>
</dbReference>
<evidence type="ECO:0000313" key="3">
    <source>
        <dbReference type="EMBL" id="RZF48358.1"/>
    </source>
</evidence>
<feature type="compositionally biased region" description="Basic and acidic residues" evidence="1">
    <location>
        <begin position="52"/>
        <end position="63"/>
    </location>
</feature>
<organism evidence="3 4">
    <name type="scientific">Laodelphax striatellus</name>
    <name type="common">Small brown planthopper</name>
    <name type="synonym">Delphax striatella</name>
    <dbReference type="NCBI Taxonomy" id="195883"/>
    <lineage>
        <taxon>Eukaryota</taxon>
        <taxon>Metazoa</taxon>
        <taxon>Ecdysozoa</taxon>
        <taxon>Arthropoda</taxon>
        <taxon>Hexapoda</taxon>
        <taxon>Insecta</taxon>
        <taxon>Pterygota</taxon>
        <taxon>Neoptera</taxon>
        <taxon>Paraneoptera</taxon>
        <taxon>Hemiptera</taxon>
        <taxon>Auchenorrhyncha</taxon>
        <taxon>Fulgoroidea</taxon>
        <taxon>Delphacidae</taxon>
        <taxon>Criomorphinae</taxon>
        <taxon>Laodelphax</taxon>
    </lineage>
</organism>
<dbReference type="SUPFAM" id="SSF88697">
    <property type="entry name" value="PUA domain-like"/>
    <property type="match status" value="1"/>
</dbReference>
<sequence>MIQYILGIENSRDLEDYLKTLLDFKNEKHKKFFHELVRRKQKANSSQNDLQGSKKVDEMKEYLAPKSSEKKKKSTKNEESSKESKENAEASQGKKKSKFVSIYSAEGQRKDTILLKGRIKCDCQAYKHSLINNCLKCGRIVCEQEGAGPCLFCGNLGLLCSSCLLILTRLMHIQIIVLYLLYIFVCSREQQEILATGNKQSNILLHKLMNEKPDPGLSQALEQRNRLLEYDKTSEKRTRVIDDENDHFSANSVWLSEAERKLLQEREKEMDAAKHSRRNKICLDFAGELMESKQFHLVSSNKLKFSKLTLIGKYIFPYKTVIDETILLPTSAMSLERKGYRVQDKEFLEMTDEGLCLSMHQPWASLLVSGIKEHEGRTWYTAHRGRLWIAAASKPPLTEDVKDIEESYRKFKSDELRFPTEYPVSCLLGCVTVKDCLSQEEYREKYPNGESDSPFVFICEDPQMLPIKFPMQGKHKIYPLEGKIHQAAQKSLQRIAKLKAENKFVKR</sequence>
<feature type="domain" description="ASCH" evidence="2">
    <location>
        <begin position="357"/>
        <end position="467"/>
    </location>
</feature>
<protein>
    <recommendedName>
        <fullName evidence="2">ASCH domain-containing protein</fullName>
    </recommendedName>
</protein>
<dbReference type="InterPro" id="IPR039128">
    <property type="entry name" value="TRIP4-like"/>
</dbReference>
<dbReference type="InterPro" id="IPR056993">
    <property type="entry name" value="TRIP4_3rd_dom"/>
</dbReference>
<evidence type="ECO:0000313" key="4">
    <source>
        <dbReference type="Proteomes" id="UP000291343"/>
    </source>
</evidence>
<feature type="compositionally biased region" description="Basic and acidic residues" evidence="1">
    <location>
        <begin position="75"/>
        <end position="88"/>
    </location>
</feature>
<comment type="caution">
    <text evidence="3">The sequence shown here is derived from an EMBL/GenBank/DDBJ whole genome shotgun (WGS) entry which is preliminary data.</text>
</comment>
<dbReference type="Pfam" id="PF04266">
    <property type="entry name" value="ASCH"/>
    <property type="match status" value="1"/>
</dbReference>
<dbReference type="CDD" id="cd06554">
    <property type="entry name" value="ASCH_ASC-1_like"/>
    <property type="match status" value="1"/>
</dbReference>
<dbReference type="PANTHER" id="PTHR12963">
    <property type="entry name" value="THYROID RECEPTOR INTERACTING PROTEIN RELATED"/>
    <property type="match status" value="1"/>
</dbReference>
<dbReference type="Pfam" id="PF23134">
    <property type="entry name" value="TRIP4_3rd"/>
    <property type="match status" value="1"/>
</dbReference>
<dbReference type="Gene3D" id="2.30.130.30">
    <property type="entry name" value="Hypothetical protein"/>
    <property type="match status" value="1"/>
</dbReference>
<reference evidence="3 4" key="1">
    <citation type="journal article" date="2017" name="Gigascience">
        <title>Genome sequence of the small brown planthopper, Laodelphax striatellus.</title>
        <authorList>
            <person name="Zhu J."/>
            <person name="Jiang F."/>
            <person name="Wang X."/>
            <person name="Yang P."/>
            <person name="Bao Y."/>
            <person name="Zhao W."/>
            <person name="Wang W."/>
            <person name="Lu H."/>
            <person name="Wang Q."/>
            <person name="Cui N."/>
            <person name="Li J."/>
            <person name="Chen X."/>
            <person name="Luo L."/>
            <person name="Yu J."/>
            <person name="Kang L."/>
            <person name="Cui F."/>
        </authorList>
    </citation>
    <scope>NUCLEOTIDE SEQUENCE [LARGE SCALE GENOMIC DNA]</scope>
    <source>
        <strain evidence="3">Lst14</strain>
    </source>
</reference>